<keyword evidence="3 6" id="KW-0285">Flavoprotein</keyword>
<feature type="domain" description="FAD dependent oxidoreductase" evidence="7">
    <location>
        <begin position="7"/>
        <end position="314"/>
    </location>
</feature>
<dbReference type="InterPro" id="IPR000447">
    <property type="entry name" value="G3P_DH_FAD-dep"/>
</dbReference>
<accession>A0ABU0C2J7</accession>
<dbReference type="EMBL" id="JAUSVF010000007">
    <property type="protein sequence ID" value="MDQ0324141.1"/>
    <property type="molecule type" value="Genomic_DNA"/>
</dbReference>
<dbReference type="PROSITE" id="PS00977">
    <property type="entry name" value="FAD_G3PDH_1"/>
    <property type="match status" value="1"/>
</dbReference>
<dbReference type="Gene3D" id="3.50.50.60">
    <property type="entry name" value="FAD/NAD(P)-binding domain"/>
    <property type="match status" value="2"/>
</dbReference>
<name>A0ABU0C2J7_9HYPH</name>
<evidence type="ECO:0000256" key="2">
    <source>
        <dbReference type="ARBA" id="ARBA00007330"/>
    </source>
</evidence>
<evidence type="ECO:0000256" key="1">
    <source>
        <dbReference type="ARBA" id="ARBA00001974"/>
    </source>
</evidence>
<feature type="domain" description="Alpha-glycerophosphate oxidase C-terminal" evidence="8">
    <location>
        <begin position="361"/>
        <end position="458"/>
    </location>
</feature>
<dbReference type="PANTHER" id="PTHR11985:SF15">
    <property type="entry name" value="GLYCEROL-3-PHOSPHATE DEHYDROGENASE, MITOCHONDRIAL"/>
    <property type="match status" value="1"/>
</dbReference>
<evidence type="ECO:0000256" key="5">
    <source>
        <dbReference type="ARBA" id="ARBA00023002"/>
    </source>
</evidence>
<keyword evidence="5 6" id="KW-0560">Oxidoreductase</keyword>
<dbReference type="InterPro" id="IPR036188">
    <property type="entry name" value="FAD/NAD-bd_sf"/>
</dbReference>
<sequence>MTIATYDLAIIGGGINGAGLARDAAGRGLSVFPCEKSDIGSATSSASTKLIQGGLRYLEHYQLGLVRHALREREVLWKIAQHIIWPLRFVLPHRKGMWPDWLLRFGLLIYDHLGGRKTLPGTQALNHSRDPLGVPLRDVSSIGFEYSDCWVQDNRLVVLNVRDAENRGADIRTRTRLVRANRENGFWQVSVEDTETGVFENIRSRALVNAAYIVVPRVYEHDRGYMFQNPDGRVFFAVPYGNDFTLIGTTDVDFKDQPDNIRISDDETDYFCKAASSYFKTWVKPSDVVWSYSGVRPLYNDGAAHAQKTTRDYVLEIDGAENEAPLLTIFGGMITTYRCLTEDAIETLASRFPKWSAKAACTDKHALPGGDFPADGAERRVQDLVRDYGFLDIRAARRLVRHYGSEARDILAGSRACGDLGRSFNVDLPEAEVQFPMARNCARTSEDMVFRRTKAGIRMNLHEIAELDAWMLKHRTAARMQRQEEVIAR</sequence>
<evidence type="ECO:0000256" key="3">
    <source>
        <dbReference type="ARBA" id="ARBA00022630"/>
    </source>
</evidence>
<dbReference type="RefSeq" id="WP_307237571.1">
    <property type="nucleotide sequence ID" value="NZ_JAUSVF010000007.1"/>
</dbReference>
<dbReference type="Gene3D" id="3.30.9.10">
    <property type="entry name" value="D-Amino Acid Oxidase, subunit A, domain 2"/>
    <property type="match status" value="1"/>
</dbReference>
<protein>
    <recommendedName>
        <fullName evidence="6">Glycerol-3-phosphate dehydrogenase</fullName>
        <ecNumber evidence="6">1.1.5.3</ecNumber>
    </recommendedName>
</protein>
<dbReference type="InterPro" id="IPR031656">
    <property type="entry name" value="DAO_C"/>
</dbReference>
<organism evidence="9 10">
    <name type="scientific">Pararhizobium capsulatum DSM 1112</name>
    <dbReference type="NCBI Taxonomy" id="1121113"/>
    <lineage>
        <taxon>Bacteria</taxon>
        <taxon>Pseudomonadati</taxon>
        <taxon>Pseudomonadota</taxon>
        <taxon>Alphaproteobacteria</taxon>
        <taxon>Hyphomicrobiales</taxon>
        <taxon>Rhizobiaceae</taxon>
        <taxon>Rhizobium/Agrobacterium group</taxon>
        <taxon>Pararhizobium</taxon>
    </lineage>
</organism>
<evidence type="ECO:0000256" key="4">
    <source>
        <dbReference type="ARBA" id="ARBA00022827"/>
    </source>
</evidence>
<dbReference type="EC" id="1.1.5.3" evidence="6"/>
<evidence type="ECO:0000313" key="9">
    <source>
        <dbReference type="EMBL" id="MDQ0324141.1"/>
    </source>
</evidence>
<evidence type="ECO:0000256" key="6">
    <source>
        <dbReference type="RuleBase" id="RU361217"/>
    </source>
</evidence>
<dbReference type="Pfam" id="PF01266">
    <property type="entry name" value="DAO"/>
    <property type="match status" value="1"/>
</dbReference>
<dbReference type="Pfam" id="PF16901">
    <property type="entry name" value="DAO_C"/>
    <property type="match status" value="1"/>
</dbReference>
<dbReference type="PANTHER" id="PTHR11985">
    <property type="entry name" value="GLYCEROL-3-PHOSPHATE DEHYDROGENASE"/>
    <property type="match status" value="1"/>
</dbReference>
<dbReference type="PRINTS" id="PR01001">
    <property type="entry name" value="FADG3PDH"/>
</dbReference>
<evidence type="ECO:0000313" key="10">
    <source>
        <dbReference type="Proteomes" id="UP001230207"/>
    </source>
</evidence>
<evidence type="ECO:0000259" key="8">
    <source>
        <dbReference type="Pfam" id="PF16901"/>
    </source>
</evidence>
<reference evidence="9 10" key="1">
    <citation type="submission" date="2023-07" db="EMBL/GenBank/DDBJ databases">
        <title>Genomic Encyclopedia of Type Strains, Phase IV (KMG-IV): sequencing the most valuable type-strain genomes for metagenomic binning, comparative biology and taxonomic classification.</title>
        <authorList>
            <person name="Goeker M."/>
        </authorList>
    </citation>
    <scope>NUCLEOTIDE SEQUENCE [LARGE SCALE GENOMIC DNA]</scope>
    <source>
        <strain evidence="9 10">DSM 1112</strain>
    </source>
</reference>
<comment type="similarity">
    <text evidence="2 6">Belongs to the FAD-dependent glycerol-3-phosphate dehydrogenase family.</text>
</comment>
<comment type="caution">
    <text evidence="9">The sequence shown here is derived from an EMBL/GenBank/DDBJ whole genome shotgun (WGS) entry which is preliminary data.</text>
</comment>
<comment type="cofactor">
    <cofactor evidence="1 6">
        <name>FAD</name>
        <dbReference type="ChEBI" id="CHEBI:57692"/>
    </cofactor>
</comment>
<gene>
    <name evidence="9" type="ORF">QO002_006348</name>
</gene>
<dbReference type="Gene3D" id="1.10.8.870">
    <property type="entry name" value="Alpha-glycerophosphate oxidase, cap domain"/>
    <property type="match status" value="1"/>
</dbReference>
<dbReference type="SUPFAM" id="SSF51905">
    <property type="entry name" value="FAD/NAD(P)-binding domain"/>
    <property type="match status" value="1"/>
</dbReference>
<proteinExistence type="inferred from homology"/>
<dbReference type="SUPFAM" id="SSF54373">
    <property type="entry name" value="FAD-linked reductases, C-terminal domain"/>
    <property type="match status" value="1"/>
</dbReference>
<dbReference type="InterPro" id="IPR038299">
    <property type="entry name" value="DAO_C_sf"/>
</dbReference>
<comment type="catalytic activity">
    <reaction evidence="6">
        <text>a quinone + sn-glycerol 3-phosphate = dihydroxyacetone phosphate + a quinol</text>
        <dbReference type="Rhea" id="RHEA:18977"/>
        <dbReference type="ChEBI" id="CHEBI:24646"/>
        <dbReference type="ChEBI" id="CHEBI:57597"/>
        <dbReference type="ChEBI" id="CHEBI:57642"/>
        <dbReference type="ChEBI" id="CHEBI:132124"/>
        <dbReference type="EC" id="1.1.5.3"/>
    </reaction>
</comment>
<dbReference type="Proteomes" id="UP001230207">
    <property type="component" value="Unassembled WGS sequence"/>
</dbReference>
<keyword evidence="4" id="KW-0274">FAD</keyword>
<evidence type="ECO:0000259" key="7">
    <source>
        <dbReference type="Pfam" id="PF01266"/>
    </source>
</evidence>
<dbReference type="InterPro" id="IPR006076">
    <property type="entry name" value="FAD-dep_OxRdtase"/>
</dbReference>
<dbReference type="GO" id="GO:0004368">
    <property type="term" value="F:glycerol-3-phosphate dehydrogenase (quinone) activity"/>
    <property type="evidence" value="ECO:0007669"/>
    <property type="project" value="UniProtKB-EC"/>
</dbReference>
<keyword evidence="10" id="KW-1185">Reference proteome</keyword>